<proteinExistence type="predicted"/>
<dbReference type="Proteomes" id="UP001172457">
    <property type="component" value="Chromosome 7"/>
</dbReference>
<evidence type="ECO:0000313" key="2">
    <source>
        <dbReference type="EMBL" id="KAJ9539889.1"/>
    </source>
</evidence>
<dbReference type="AlphaFoldDB" id="A0AA38SD37"/>
<dbReference type="PANTHER" id="PTHR31896">
    <property type="entry name" value="FAMILY REGULATORY PROTEIN, PUTATIVE (AFU_ORTHOLOGUE AFUA_3G14730)-RELATED"/>
    <property type="match status" value="1"/>
</dbReference>
<reference evidence="2" key="1">
    <citation type="submission" date="2023-03" db="EMBL/GenBank/DDBJ databases">
        <title>Chromosome-scale reference genome and RAD-based genetic map of yellow starthistle (Centaurea solstitialis) reveal putative structural variation and QTLs associated with invader traits.</title>
        <authorList>
            <person name="Reatini B."/>
            <person name="Cang F.A."/>
            <person name="Jiang Q."/>
            <person name="Mckibben M.T.W."/>
            <person name="Barker M.S."/>
            <person name="Rieseberg L.H."/>
            <person name="Dlugosch K.M."/>
        </authorList>
    </citation>
    <scope>NUCLEOTIDE SEQUENCE</scope>
    <source>
        <strain evidence="2">CAN-66</strain>
        <tissue evidence="2">Leaf</tissue>
    </source>
</reference>
<evidence type="ECO:0000313" key="3">
    <source>
        <dbReference type="Proteomes" id="UP001172457"/>
    </source>
</evidence>
<dbReference type="InterPro" id="IPR023213">
    <property type="entry name" value="CAT-like_dom_sf"/>
</dbReference>
<gene>
    <name evidence="2" type="ORF">OSB04_026395</name>
</gene>
<evidence type="ECO:0000256" key="1">
    <source>
        <dbReference type="ARBA" id="ARBA00022679"/>
    </source>
</evidence>
<sequence length="442" mass="49616">MSSSTSVTHISECFIKPPHNHHPSPEGMQPIHFTPFEMFGLNFYYSQKGLLFAKPPPPENKDFSITTFLDDLCRSLSAAITHFYPFASRLATQKQENPPSYVIYIDPENNPGVKFVYAKADATVSDILIPADVPLIVHSFFDLNKAINHDGHTLPLLSIQVTELTDGIFIGSSINHMIADGTFWQFMAAWNEIFRSKEQKHASISQPPVHRRSEGSNPITNLPYTHHNQFIERPEQPPLPLTERFFHFSPSSVSKLKSKANSEGNTDKISSLQSVIALIWRCITRVRRLPPDNLTSCSLMVCNRRIMNPPLSYYYLGSPVQAVRATATKEDLMAHDLGWAALRLHEAVTNHDHSKVKETIESWIRSPVIYTMSQVGDQSGILVGSSPRFDMYGCEFGLGESGGRSKRRREQDGGVDNVVSGKGGWWEHGCGTLPWVRAYDGY</sequence>
<dbReference type="PANTHER" id="PTHR31896:SF36">
    <property type="entry name" value="HXXXD-TYPE ACYL-TRANSFERASE FAMILY PROTEIN-RELATED"/>
    <property type="match status" value="1"/>
</dbReference>
<accession>A0AA38SD37</accession>
<dbReference type="InterPro" id="IPR051283">
    <property type="entry name" value="Sec_Metabolite_Acyltrans"/>
</dbReference>
<comment type="caution">
    <text evidence="2">The sequence shown here is derived from an EMBL/GenBank/DDBJ whole genome shotgun (WGS) entry which is preliminary data.</text>
</comment>
<dbReference type="EMBL" id="JARYMX010000007">
    <property type="protein sequence ID" value="KAJ9539889.1"/>
    <property type="molecule type" value="Genomic_DNA"/>
</dbReference>
<name>A0AA38SD37_9ASTR</name>
<organism evidence="2 3">
    <name type="scientific">Centaurea solstitialis</name>
    <name type="common">yellow star-thistle</name>
    <dbReference type="NCBI Taxonomy" id="347529"/>
    <lineage>
        <taxon>Eukaryota</taxon>
        <taxon>Viridiplantae</taxon>
        <taxon>Streptophyta</taxon>
        <taxon>Embryophyta</taxon>
        <taxon>Tracheophyta</taxon>
        <taxon>Spermatophyta</taxon>
        <taxon>Magnoliopsida</taxon>
        <taxon>eudicotyledons</taxon>
        <taxon>Gunneridae</taxon>
        <taxon>Pentapetalae</taxon>
        <taxon>asterids</taxon>
        <taxon>campanulids</taxon>
        <taxon>Asterales</taxon>
        <taxon>Asteraceae</taxon>
        <taxon>Carduoideae</taxon>
        <taxon>Cardueae</taxon>
        <taxon>Centaureinae</taxon>
        <taxon>Centaurea</taxon>
    </lineage>
</organism>
<keyword evidence="1" id="KW-0808">Transferase</keyword>
<dbReference type="Gene3D" id="3.30.559.10">
    <property type="entry name" value="Chloramphenicol acetyltransferase-like domain"/>
    <property type="match status" value="2"/>
</dbReference>
<dbReference type="GO" id="GO:0016740">
    <property type="term" value="F:transferase activity"/>
    <property type="evidence" value="ECO:0007669"/>
    <property type="project" value="UniProtKB-KW"/>
</dbReference>
<protein>
    <submittedName>
        <fullName evidence="2">Uncharacterized protein</fullName>
    </submittedName>
</protein>
<dbReference type="Pfam" id="PF02458">
    <property type="entry name" value="Transferase"/>
    <property type="match status" value="1"/>
</dbReference>
<keyword evidence="3" id="KW-1185">Reference proteome</keyword>